<name>X0XEE0_9ZZZZ</name>
<protein>
    <submittedName>
        <fullName evidence="1">Uncharacterized protein</fullName>
    </submittedName>
</protein>
<sequence>MEMEILRKLASSVGDVVGLILGEELPVPAEQVMERYPYYFIN</sequence>
<dbReference type="AlphaFoldDB" id="X0XEE0"/>
<comment type="caution">
    <text evidence="1">The sequence shown here is derived from an EMBL/GenBank/DDBJ whole genome shotgun (WGS) entry which is preliminary data.</text>
</comment>
<organism evidence="1">
    <name type="scientific">marine sediment metagenome</name>
    <dbReference type="NCBI Taxonomy" id="412755"/>
    <lineage>
        <taxon>unclassified sequences</taxon>
        <taxon>metagenomes</taxon>
        <taxon>ecological metagenomes</taxon>
    </lineage>
</organism>
<reference evidence="1" key="1">
    <citation type="journal article" date="2014" name="Front. Microbiol.">
        <title>High frequency of phylogenetically diverse reductive dehalogenase-homologous genes in deep subseafloor sedimentary metagenomes.</title>
        <authorList>
            <person name="Kawai M."/>
            <person name="Futagami T."/>
            <person name="Toyoda A."/>
            <person name="Takaki Y."/>
            <person name="Nishi S."/>
            <person name="Hori S."/>
            <person name="Arai W."/>
            <person name="Tsubouchi T."/>
            <person name="Morono Y."/>
            <person name="Uchiyama I."/>
            <person name="Ito T."/>
            <person name="Fujiyama A."/>
            <person name="Inagaki F."/>
            <person name="Takami H."/>
        </authorList>
    </citation>
    <scope>NUCLEOTIDE SEQUENCE</scope>
    <source>
        <strain evidence="1">Expedition CK06-06</strain>
    </source>
</reference>
<evidence type="ECO:0000313" key="1">
    <source>
        <dbReference type="EMBL" id="GAG34998.1"/>
    </source>
</evidence>
<proteinExistence type="predicted"/>
<accession>X0XEE0</accession>
<gene>
    <name evidence="1" type="ORF">S01H1_70624</name>
</gene>
<dbReference type="EMBL" id="BARS01046974">
    <property type="protein sequence ID" value="GAG34998.1"/>
    <property type="molecule type" value="Genomic_DNA"/>
</dbReference>